<accession>A0A3R6E2F5</accession>
<protein>
    <recommendedName>
        <fullName evidence="3">Phage head morphogenesis domain-containing protein</fullName>
    </recommendedName>
</protein>
<organism evidence="1 2">
    <name type="scientific">Segatella copri</name>
    <dbReference type="NCBI Taxonomy" id="165179"/>
    <lineage>
        <taxon>Bacteria</taxon>
        <taxon>Pseudomonadati</taxon>
        <taxon>Bacteroidota</taxon>
        <taxon>Bacteroidia</taxon>
        <taxon>Bacteroidales</taxon>
        <taxon>Prevotellaceae</taxon>
        <taxon>Segatella</taxon>
    </lineage>
</organism>
<dbReference type="Proteomes" id="UP000286501">
    <property type="component" value="Unassembled WGS sequence"/>
</dbReference>
<dbReference type="AlphaFoldDB" id="A0A3R6E2F5"/>
<sequence>MDELKRSVDYSRKRLQAIRNCEDHVADILWKSTQKIITASKRYRGAGRLTNESALLSYAKNVTAEAEESINSYISAYSKASCKILGIDSENIESFLVSDIYGKTTSERNAVYLGNFAEDIVRMIKAGTLMGYSDQQLLSSIRTGYKDPYHTSVITKAKRKDINIDVPSYGKGYYKNAYQNIVRNASQVIALAWGQAEQEYGQENKAIGFYVKRGSSYPCDICQNEADAGIHSFKDPYPPFHVSCCCYTVFAFKDNKKK</sequence>
<gene>
    <name evidence="1" type="ORF">DW250_13195</name>
</gene>
<evidence type="ECO:0000313" key="2">
    <source>
        <dbReference type="Proteomes" id="UP000286501"/>
    </source>
</evidence>
<proteinExistence type="predicted"/>
<dbReference type="EMBL" id="QRIN01000070">
    <property type="protein sequence ID" value="RHG63343.1"/>
    <property type="molecule type" value="Genomic_DNA"/>
</dbReference>
<evidence type="ECO:0008006" key="3">
    <source>
        <dbReference type="Google" id="ProtNLM"/>
    </source>
</evidence>
<comment type="caution">
    <text evidence="1">The sequence shown here is derived from an EMBL/GenBank/DDBJ whole genome shotgun (WGS) entry which is preliminary data.</text>
</comment>
<name>A0A3R6E2F5_9BACT</name>
<reference evidence="1 2" key="1">
    <citation type="submission" date="2018-08" db="EMBL/GenBank/DDBJ databases">
        <title>A genome reference for cultivated species of the human gut microbiota.</title>
        <authorList>
            <person name="Zou Y."/>
            <person name="Xue W."/>
            <person name="Luo G."/>
        </authorList>
    </citation>
    <scope>NUCLEOTIDE SEQUENCE [LARGE SCALE GENOMIC DNA]</scope>
    <source>
        <strain evidence="1 2">AM22-1</strain>
    </source>
</reference>
<evidence type="ECO:0000313" key="1">
    <source>
        <dbReference type="EMBL" id="RHG63343.1"/>
    </source>
</evidence>
<dbReference type="RefSeq" id="WP_118201501.1">
    <property type="nucleotide sequence ID" value="NZ_QRIE01000043.1"/>
</dbReference>